<protein>
    <submittedName>
        <fullName evidence="3">Ankyrin repeat protein, putative</fullName>
    </submittedName>
</protein>
<reference evidence="3" key="1">
    <citation type="submission" date="2006-10" db="EMBL/GenBank/DDBJ databases">
        <authorList>
            <person name="Amadeo P."/>
            <person name="Zhao Q."/>
            <person name="Wortman J."/>
            <person name="Fraser-Liggett C."/>
            <person name="Carlton J."/>
        </authorList>
    </citation>
    <scope>NUCLEOTIDE SEQUENCE</scope>
    <source>
        <strain evidence="3">G3</strain>
    </source>
</reference>
<feature type="repeat" description="ANK" evidence="1">
    <location>
        <begin position="479"/>
        <end position="511"/>
    </location>
</feature>
<dbReference type="PANTHER" id="PTHR24182:SF13">
    <property type="entry name" value="LD18443P"/>
    <property type="match status" value="1"/>
</dbReference>
<dbReference type="STRING" id="5722.A2FAZ4"/>
<dbReference type="PRINTS" id="PR01415">
    <property type="entry name" value="ANKYRIN"/>
</dbReference>
<dbReference type="EMBL" id="DS113695">
    <property type="protein sequence ID" value="EAX97922.1"/>
    <property type="molecule type" value="Genomic_DNA"/>
</dbReference>
<dbReference type="SMART" id="SM00248">
    <property type="entry name" value="ANK"/>
    <property type="match status" value="7"/>
</dbReference>
<dbReference type="PROSITE" id="PS50297">
    <property type="entry name" value="ANK_REP_REGION"/>
    <property type="match status" value="6"/>
</dbReference>
<keyword evidence="4" id="KW-1185">Reference proteome</keyword>
<dbReference type="Pfam" id="PF13637">
    <property type="entry name" value="Ank_4"/>
    <property type="match status" value="1"/>
</dbReference>
<dbReference type="VEuPathDB" id="TrichDB:TVAG_469860"/>
<dbReference type="SUPFAM" id="SSF48403">
    <property type="entry name" value="Ankyrin repeat"/>
    <property type="match status" value="2"/>
</dbReference>
<feature type="repeat" description="ANK" evidence="1">
    <location>
        <begin position="350"/>
        <end position="377"/>
    </location>
</feature>
<reference evidence="3" key="2">
    <citation type="journal article" date="2007" name="Science">
        <title>Draft genome sequence of the sexually transmitted pathogen Trichomonas vaginalis.</title>
        <authorList>
            <person name="Carlton J.M."/>
            <person name="Hirt R.P."/>
            <person name="Silva J.C."/>
            <person name="Delcher A.L."/>
            <person name="Schatz M."/>
            <person name="Zhao Q."/>
            <person name="Wortman J.R."/>
            <person name="Bidwell S.L."/>
            <person name="Alsmark U.C.M."/>
            <person name="Besteiro S."/>
            <person name="Sicheritz-Ponten T."/>
            <person name="Noel C.J."/>
            <person name="Dacks J.B."/>
            <person name="Foster P.G."/>
            <person name="Simillion C."/>
            <person name="Van de Peer Y."/>
            <person name="Miranda-Saavedra D."/>
            <person name="Barton G.J."/>
            <person name="Westrop G.D."/>
            <person name="Mueller S."/>
            <person name="Dessi D."/>
            <person name="Fiori P.L."/>
            <person name="Ren Q."/>
            <person name="Paulsen I."/>
            <person name="Zhang H."/>
            <person name="Bastida-Corcuera F.D."/>
            <person name="Simoes-Barbosa A."/>
            <person name="Brown M.T."/>
            <person name="Hayes R.D."/>
            <person name="Mukherjee M."/>
            <person name="Okumura C.Y."/>
            <person name="Schneider R."/>
            <person name="Smith A.J."/>
            <person name="Vanacova S."/>
            <person name="Villalvazo M."/>
            <person name="Haas B.J."/>
            <person name="Pertea M."/>
            <person name="Feldblyum T.V."/>
            <person name="Utterback T.R."/>
            <person name="Shu C.L."/>
            <person name="Osoegawa K."/>
            <person name="de Jong P.J."/>
            <person name="Hrdy I."/>
            <person name="Horvathova L."/>
            <person name="Zubacova Z."/>
            <person name="Dolezal P."/>
            <person name="Malik S.B."/>
            <person name="Logsdon J.M. Jr."/>
            <person name="Henze K."/>
            <person name="Gupta A."/>
            <person name="Wang C.C."/>
            <person name="Dunne R.L."/>
            <person name="Upcroft J.A."/>
            <person name="Upcroft P."/>
            <person name="White O."/>
            <person name="Salzberg S.L."/>
            <person name="Tang P."/>
            <person name="Chiu C.-H."/>
            <person name="Lee Y.-S."/>
            <person name="Embley T.M."/>
            <person name="Coombs G.H."/>
            <person name="Mottram J.C."/>
            <person name="Tachezy J."/>
            <person name="Fraser-Liggett C.M."/>
            <person name="Johnson P.J."/>
        </authorList>
    </citation>
    <scope>NUCLEOTIDE SEQUENCE [LARGE SCALE GENOMIC DNA]</scope>
    <source>
        <strain evidence="3">G3</strain>
    </source>
</reference>
<evidence type="ECO:0000313" key="4">
    <source>
        <dbReference type="Proteomes" id="UP000001542"/>
    </source>
</evidence>
<dbReference type="InterPro" id="IPR020683">
    <property type="entry name" value="DUF3447"/>
</dbReference>
<evidence type="ECO:0000259" key="2">
    <source>
        <dbReference type="Pfam" id="PF11929"/>
    </source>
</evidence>
<sequence>MSEKEIKLTHYEKLMSIFTGYNDVYNALYRLKTTNEEVLNSIYKKIKQNLIGSYNFSQDKIIKDISNLSIYNNSYMRSYLAITKQIVDEYHPKQVNKINKVFNYLFYKEYSIVLNENKKKCFKKYEDSHYSSNIHDQYTIHKSIMDNDKKALIAFTEREGFDENQRVKSELYPKNSISLLELCCYHGSDDCFKFLRTNFQSKITRQCLRFSFLSGNQEIMNECLKMYDPDQKCMRNAIKSHNIDFVTYLMNEHNLKIDLDCCCSYNNIQAFLIYLEQTNDINTCFAYSPIFCLLPLLEYFILNGAIINARNQYGYTPLHYAARDNNKKLVELLISHGADVNIIRIASKLLHHAIRKNYIEVAEILISHGADVNAKNQHGYIPLHYAASKNHKEIAKLFISHGADVNAKNLYEYTPLHYAARENNKEIAELLVSNGADINAINKDGYTPLHHAARGNNKEIVEILILHGADINTKDKSKFGSTALHRAAFGNCKETAELLISHDADVNAKNLYGFTPLHNAARRNN</sequence>
<dbReference type="Pfam" id="PF11929">
    <property type="entry name" value="DUF3447"/>
    <property type="match status" value="1"/>
</dbReference>
<gene>
    <name evidence="3" type="ORF">TVAG_032940</name>
</gene>
<feature type="repeat" description="ANK" evidence="1">
    <location>
        <begin position="444"/>
        <end position="476"/>
    </location>
</feature>
<dbReference type="Pfam" id="PF12796">
    <property type="entry name" value="Ank_2"/>
    <property type="match status" value="2"/>
</dbReference>
<dbReference type="Gene3D" id="1.25.40.20">
    <property type="entry name" value="Ankyrin repeat-containing domain"/>
    <property type="match status" value="3"/>
</dbReference>
<evidence type="ECO:0000256" key="1">
    <source>
        <dbReference type="PROSITE-ProRule" id="PRU00023"/>
    </source>
</evidence>
<evidence type="ECO:0000313" key="3">
    <source>
        <dbReference type="EMBL" id="EAX97922.1"/>
    </source>
</evidence>
<dbReference type="OrthoDB" id="194358at2759"/>
<proteinExistence type="predicted"/>
<dbReference type="InterPro" id="IPR036770">
    <property type="entry name" value="Ankyrin_rpt-contain_sf"/>
</dbReference>
<name>A2FAZ4_TRIV3</name>
<dbReference type="PANTHER" id="PTHR24182">
    <property type="entry name" value="ANKYRIN REPEAT AND SOCS BOX CONTAINING 4"/>
    <property type="match status" value="1"/>
</dbReference>
<feature type="repeat" description="ANK" evidence="1">
    <location>
        <begin position="411"/>
        <end position="443"/>
    </location>
</feature>
<dbReference type="PROSITE" id="PS50088">
    <property type="entry name" value="ANK_REPEAT"/>
    <property type="match status" value="6"/>
</dbReference>
<dbReference type="KEGG" id="tva:4755714"/>
<feature type="repeat" description="ANK" evidence="1">
    <location>
        <begin position="378"/>
        <end position="410"/>
    </location>
</feature>
<dbReference type="eggNOG" id="KOG4177">
    <property type="taxonomic scope" value="Eukaryota"/>
</dbReference>
<keyword evidence="1" id="KW-0040">ANK repeat</keyword>
<dbReference type="AlphaFoldDB" id="A2FAZ4"/>
<dbReference type="VEuPathDB" id="TrichDB:TVAGG3_0049470"/>
<organism evidence="3 4">
    <name type="scientific">Trichomonas vaginalis (strain ATCC PRA-98 / G3)</name>
    <dbReference type="NCBI Taxonomy" id="412133"/>
    <lineage>
        <taxon>Eukaryota</taxon>
        <taxon>Metamonada</taxon>
        <taxon>Parabasalia</taxon>
        <taxon>Trichomonadida</taxon>
        <taxon>Trichomonadidae</taxon>
        <taxon>Trichomonas</taxon>
    </lineage>
</organism>
<dbReference type="InParanoid" id="A2FAZ4"/>
<feature type="repeat" description="ANK" evidence="1">
    <location>
        <begin position="313"/>
        <end position="345"/>
    </location>
</feature>
<accession>A2FAZ4</accession>
<dbReference type="InterPro" id="IPR002110">
    <property type="entry name" value="Ankyrin_rpt"/>
</dbReference>
<feature type="domain" description="DUF3447" evidence="2">
    <location>
        <begin position="199"/>
        <end position="274"/>
    </location>
</feature>
<dbReference type="Proteomes" id="UP000001542">
    <property type="component" value="Unassembled WGS sequence"/>
</dbReference>